<feature type="non-terminal residue" evidence="1">
    <location>
        <position position="1"/>
    </location>
</feature>
<reference evidence="1" key="1">
    <citation type="submission" date="2021-06" db="EMBL/GenBank/DDBJ databases">
        <authorList>
            <person name="Kallberg Y."/>
            <person name="Tangrot J."/>
            <person name="Rosling A."/>
        </authorList>
    </citation>
    <scope>NUCLEOTIDE SEQUENCE</scope>
    <source>
        <strain evidence="1">IN212</strain>
    </source>
</reference>
<comment type="caution">
    <text evidence="1">The sequence shown here is derived from an EMBL/GenBank/DDBJ whole genome shotgun (WGS) entry which is preliminary data.</text>
</comment>
<proteinExistence type="predicted"/>
<dbReference type="AlphaFoldDB" id="A0A9N9AVC2"/>
<evidence type="ECO:0000313" key="2">
    <source>
        <dbReference type="Proteomes" id="UP000789396"/>
    </source>
</evidence>
<sequence length="46" mass="5365">DEYRRLYVAANGEVLGLKQEIRLDEERKKLTRPAPKAALKSLQKRL</sequence>
<gene>
    <name evidence="1" type="ORF">RFULGI_LOCUS4378</name>
</gene>
<dbReference type="Proteomes" id="UP000789396">
    <property type="component" value="Unassembled WGS sequence"/>
</dbReference>
<name>A0A9N9AVC2_9GLOM</name>
<protein>
    <submittedName>
        <fullName evidence="1">6700_t:CDS:1</fullName>
    </submittedName>
</protein>
<organism evidence="1 2">
    <name type="scientific">Racocetra fulgida</name>
    <dbReference type="NCBI Taxonomy" id="60492"/>
    <lineage>
        <taxon>Eukaryota</taxon>
        <taxon>Fungi</taxon>
        <taxon>Fungi incertae sedis</taxon>
        <taxon>Mucoromycota</taxon>
        <taxon>Glomeromycotina</taxon>
        <taxon>Glomeromycetes</taxon>
        <taxon>Diversisporales</taxon>
        <taxon>Gigasporaceae</taxon>
        <taxon>Racocetra</taxon>
    </lineage>
</organism>
<keyword evidence="2" id="KW-1185">Reference proteome</keyword>
<evidence type="ECO:0000313" key="1">
    <source>
        <dbReference type="EMBL" id="CAG8544670.1"/>
    </source>
</evidence>
<dbReference type="EMBL" id="CAJVPZ010004337">
    <property type="protein sequence ID" value="CAG8544670.1"/>
    <property type="molecule type" value="Genomic_DNA"/>
</dbReference>
<accession>A0A9N9AVC2</accession>